<evidence type="ECO:0000313" key="2">
    <source>
        <dbReference type="EMBL" id="SHF93655.1"/>
    </source>
</evidence>
<gene>
    <name evidence="2" type="ORF">SAMN05216361_0946</name>
</gene>
<dbReference type="Proteomes" id="UP000184520">
    <property type="component" value="Unassembled WGS sequence"/>
</dbReference>
<dbReference type="EMBL" id="FQWD01000001">
    <property type="protein sequence ID" value="SHF93655.1"/>
    <property type="molecule type" value="Genomic_DNA"/>
</dbReference>
<feature type="chain" id="PRO_5012454603" evidence="1">
    <location>
        <begin position="21"/>
        <end position="354"/>
    </location>
</feature>
<keyword evidence="1" id="KW-0732">Signal</keyword>
<organism evidence="2 3">
    <name type="scientific">Marisediminitalea aggregata</name>
    <dbReference type="NCBI Taxonomy" id="634436"/>
    <lineage>
        <taxon>Bacteria</taxon>
        <taxon>Pseudomonadati</taxon>
        <taxon>Pseudomonadota</taxon>
        <taxon>Gammaproteobacteria</taxon>
        <taxon>Alteromonadales</taxon>
        <taxon>Alteromonadaceae</taxon>
        <taxon>Marisediminitalea</taxon>
    </lineage>
</organism>
<dbReference type="PROSITE" id="PS51257">
    <property type="entry name" value="PROKAR_LIPOPROTEIN"/>
    <property type="match status" value="1"/>
</dbReference>
<protein>
    <submittedName>
        <fullName evidence="2">Uncharacterized protein</fullName>
    </submittedName>
</protein>
<feature type="signal peptide" evidence="1">
    <location>
        <begin position="1"/>
        <end position="20"/>
    </location>
</feature>
<proteinExistence type="predicted"/>
<evidence type="ECO:0000313" key="3">
    <source>
        <dbReference type="Proteomes" id="UP000184520"/>
    </source>
</evidence>
<sequence>MKTPLKHGLVIASLSSALLAGCMSTTKVSNPIEIITNDNYIVNIPDAEFVPSKAELMGGKMAVVVLPVKIDSNATFETGAVRQISSELESGLITAGADIVDRNLASKLGDEILAYEATGQFSGAGIDVADVAILPAIHNVDIAKRFSAARNWTDDDGDRHYTPPSCFYEATVSGNVKFFELPDLNETEALTFKGTASNTMSINNSSCPVSQDLAYSLASQASGNGVYNILPEIQQNFSQSGFVIEYRKRDNEHLVNINLGSNHKLKPGQKIKFARKVSRYNRLTEKTKISTLPYDFTGVVSDLIEPDNAWVIVDEEAETQLKYGDIAKTYFEQTIWDSMTKGGNIMDNLKNSFN</sequence>
<accession>A0A1M5FQ73</accession>
<name>A0A1M5FQ73_9ALTE</name>
<dbReference type="STRING" id="634436.SAMN05216361_0946"/>
<dbReference type="OrthoDB" id="6096888at2"/>
<evidence type="ECO:0000256" key="1">
    <source>
        <dbReference type="SAM" id="SignalP"/>
    </source>
</evidence>
<dbReference type="AlphaFoldDB" id="A0A1M5FQ73"/>
<keyword evidence="3" id="KW-1185">Reference proteome</keyword>
<reference evidence="3" key="1">
    <citation type="submission" date="2016-11" db="EMBL/GenBank/DDBJ databases">
        <authorList>
            <person name="Varghese N."/>
            <person name="Submissions S."/>
        </authorList>
    </citation>
    <scope>NUCLEOTIDE SEQUENCE [LARGE SCALE GENOMIC DNA]</scope>
    <source>
        <strain evidence="3">CGMCC 1.8995</strain>
    </source>
</reference>